<evidence type="ECO:0000256" key="2">
    <source>
        <dbReference type="PIRSR" id="PIRSR600246-3"/>
    </source>
</evidence>
<accession>A0A5N5QWN9</accession>
<feature type="site" description="Cleavage; by autolysis" evidence="2">
    <location>
        <begin position="172"/>
        <end position="173"/>
    </location>
</feature>
<comment type="caution">
    <text evidence="3">The sequence shown here is derived from an EMBL/GenBank/DDBJ whole genome shotgun (WGS) entry which is preliminary data.</text>
</comment>
<dbReference type="InterPro" id="IPR029055">
    <property type="entry name" value="Ntn_hydrolases_N"/>
</dbReference>
<dbReference type="Pfam" id="PF01112">
    <property type="entry name" value="Asparaginase_2"/>
    <property type="match status" value="1"/>
</dbReference>
<name>A0A5N5QWN9_9AGAM</name>
<feature type="active site" description="Nucleophile" evidence="1">
    <location>
        <position position="173"/>
    </location>
</feature>
<dbReference type="Proteomes" id="UP000383932">
    <property type="component" value="Unassembled WGS sequence"/>
</dbReference>
<dbReference type="Gene3D" id="3.60.20.30">
    <property type="entry name" value="(Glycosyl)asparaginase"/>
    <property type="match status" value="1"/>
</dbReference>
<dbReference type="PANTHER" id="PTHR10188">
    <property type="entry name" value="L-ASPARAGINASE"/>
    <property type="match status" value="1"/>
</dbReference>
<dbReference type="CDD" id="cd04514">
    <property type="entry name" value="Taspase1_like"/>
    <property type="match status" value="1"/>
</dbReference>
<dbReference type="GO" id="GO:0051604">
    <property type="term" value="P:protein maturation"/>
    <property type="evidence" value="ECO:0007669"/>
    <property type="project" value="TreeGrafter"/>
</dbReference>
<reference evidence="3 4" key="1">
    <citation type="journal article" date="2019" name="Fungal Biol. Biotechnol.">
        <title>Draft genome sequence of fastidious pathogen Ceratobasidium theobromae, which causes vascular-streak dieback in Theobroma cacao.</title>
        <authorList>
            <person name="Ali S.S."/>
            <person name="Asman A."/>
            <person name="Shao J."/>
            <person name="Firmansyah A.P."/>
            <person name="Susilo A.W."/>
            <person name="Rosmana A."/>
            <person name="McMahon P."/>
            <person name="Junaid M."/>
            <person name="Guest D."/>
            <person name="Kheng T.Y."/>
            <person name="Meinhardt L.W."/>
            <person name="Bailey B.A."/>
        </authorList>
    </citation>
    <scope>NUCLEOTIDE SEQUENCE [LARGE SCALE GENOMIC DNA]</scope>
    <source>
        <strain evidence="3 4">CT2</strain>
    </source>
</reference>
<dbReference type="InterPro" id="IPR037464">
    <property type="entry name" value="Taspase1"/>
</dbReference>
<proteinExistence type="predicted"/>
<dbReference type="GO" id="GO:0005737">
    <property type="term" value="C:cytoplasm"/>
    <property type="evidence" value="ECO:0007669"/>
    <property type="project" value="TreeGrafter"/>
</dbReference>
<gene>
    <name evidence="3" type="ORF">CTheo_546</name>
</gene>
<organism evidence="3 4">
    <name type="scientific">Ceratobasidium theobromae</name>
    <dbReference type="NCBI Taxonomy" id="1582974"/>
    <lineage>
        <taxon>Eukaryota</taxon>
        <taxon>Fungi</taxon>
        <taxon>Dikarya</taxon>
        <taxon>Basidiomycota</taxon>
        <taxon>Agaricomycotina</taxon>
        <taxon>Agaricomycetes</taxon>
        <taxon>Cantharellales</taxon>
        <taxon>Ceratobasidiaceae</taxon>
        <taxon>Ceratobasidium</taxon>
    </lineage>
</organism>
<dbReference type="AlphaFoldDB" id="A0A5N5QWN9"/>
<dbReference type="SUPFAM" id="SSF56235">
    <property type="entry name" value="N-terminal nucleophile aminohydrolases (Ntn hydrolases)"/>
    <property type="match status" value="1"/>
</dbReference>
<keyword evidence="4" id="KW-1185">Reference proteome</keyword>
<evidence type="ECO:0000313" key="3">
    <source>
        <dbReference type="EMBL" id="KAB5596029.1"/>
    </source>
</evidence>
<protein>
    <submittedName>
        <fullName evidence="3">Threonine aspartase</fullName>
    </submittedName>
</protein>
<dbReference type="EMBL" id="SSOP01000004">
    <property type="protein sequence ID" value="KAB5596029.1"/>
    <property type="molecule type" value="Genomic_DNA"/>
</dbReference>
<evidence type="ECO:0000256" key="1">
    <source>
        <dbReference type="PIRSR" id="PIRSR600246-1"/>
    </source>
</evidence>
<dbReference type="OrthoDB" id="77601at2759"/>
<dbReference type="GO" id="GO:0004298">
    <property type="term" value="F:threonine-type endopeptidase activity"/>
    <property type="evidence" value="ECO:0007669"/>
    <property type="project" value="InterPro"/>
</dbReference>
<sequence length="357" mass="38227">MLFIAVHGGAGNHPTDKGVESQIRKGLRDACVAAQNNFQNNQDPCQAVRDSIIELENNPHFNAGTGSNLTVSGTVECDASIMNSSEDFGAVGAISGTKNPIKAAYNILIGSQHSDPHGRIPPMLLVGSSSHPTTDASEMITPRARSEWERWKTIIRIDQTPKEMISDSIVQDTVGAIACTIDGEVSAGVSRWDLTPKSDFLTPILGPSGGILLKPIGRIGEAACFGAGCWASGGRDSLNAVACSISGAGEMIMRAFLAKELAEAVRRPDCDTHEEIERSLTKFKDMCAQRGSEHANAGVILLVLERSEDVDLKPRLWCGFTTNSFAVAYAASIEIDYTSEAESRPRQARALHYVSPS</sequence>
<dbReference type="InterPro" id="IPR000246">
    <property type="entry name" value="Peptidase_T2"/>
</dbReference>
<dbReference type="PANTHER" id="PTHR10188:SF8">
    <property type="entry name" value="THREONINE ASPARTASE 1"/>
    <property type="match status" value="1"/>
</dbReference>
<evidence type="ECO:0000313" key="4">
    <source>
        <dbReference type="Proteomes" id="UP000383932"/>
    </source>
</evidence>